<dbReference type="AlphaFoldDB" id="A0A0L8BTQ7"/>
<evidence type="ECO:0000313" key="2">
    <source>
        <dbReference type="Proteomes" id="UP000037425"/>
    </source>
</evidence>
<dbReference type="OrthoDB" id="259086at2"/>
<proteinExistence type="predicted"/>
<dbReference type="PATRIC" id="fig|106592.7.peg.7561"/>
<comment type="caution">
    <text evidence="1">The sequence shown here is derived from an EMBL/GenBank/DDBJ whole genome shotgun (WGS) entry which is preliminary data.</text>
</comment>
<organism evidence="1 2">
    <name type="scientific">Ensifer adhaerens</name>
    <name type="common">Sinorhizobium morelense</name>
    <dbReference type="NCBI Taxonomy" id="106592"/>
    <lineage>
        <taxon>Bacteria</taxon>
        <taxon>Pseudomonadati</taxon>
        <taxon>Pseudomonadota</taxon>
        <taxon>Alphaproteobacteria</taxon>
        <taxon>Hyphomicrobiales</taxon>
        <taxon>Rhizobiaceae</taxon>
        <taxon>Sinorhizobium/Ensifer group</taxon>
        <taxon>Ensifer</taxon>
    </lineage>
</organism>
<protein>
    <submittedName>
        <fullName evidence="1">Uncharacterized protein</fullName>
    </submittedName>
</protein>
<dbReference type="InterPro" id="IPR005358">
    <property type="entry name" value="Puta_zinc/iron-chelating_dom"/>
</dbReference>
<dbReference type="Proteomes" id="UP000037425">
    <property type="component" value="Unassembled WGS sequence"/>
</dbReference>
<name>A0A0L8BTQ7_ENSAD</name>
<dbReference type="EMBL" id="LGAP01000009">
    <property type="protein sequence ID" value="KOF17904.1"/>
    <property type="molecule type" value="Genomic_DNA"/>
</dbReference>
<reference evidence="2" key="1">
    <citation type="submission" date="2015-07" db="EMBL/GenBank/DDBJ databases">
        <title>Whole genome sequence of an Ensifer adhaerens strain isolated from a cave pool in the Wind Cave National Park.</title>
        <authorList>
            <person name="Eng W.W.H."/>
            <person name="Gan H.M."/>
            <person name="Barton H.A."/>
            <person name="Savka M.A."/>
        </authorList>
    </citation>
    <scope>NUCLEOTIDE SEQUENCE [LARGE SCALE GENOMIC DNA]</scope>
    <source>
        <strain evidence="2">SD006</strain>
    </source>
</reference>
<dbReference type="RefSeq" id="WP_053249831.1">
    <property type="nucleotide sequence ID" value="NZ_LGAP01000009.1"/>
</dbReference>
<evidence type="ECO:0000313" key="1">
    <source>
        <dbReference type="EMBL" id="KOF17904.1"/>
    </source>
</evidence>
<accession>A0A0L8BTQ7</accession>
<dbReference type="Pfam" id="PF03692">
    <property type="entry name" value="CxxCxxCC"/>
    <property type="match status" value="1"/>
</dbReference>
<gene>
    <name evidence="1" type="ORF">AC244_16220</name>
</gene>
<sequence length="259" mass="28920">MNRANRRRQNKEYDRQIDQGINIDHFDEGLMVRLMRKTHEHVEQARRSGRVYGLMNFLHTAMDKSSRKLADVPTQCSKGCWYCCTVWVAAKVPEVIFFAKTISNDQHAGYVARLEETMQAVRGLSFDDRGDMITPCPALSDNLCLNYKNRPNVCRSAASADAEICQRSYVGLSGEDIPTPMAHMMVRGIFSTALEGALMESGLSRASYEFNSAMELVIQDPSIENRWLAGDDVFAGVPLDPDSAGDEQAMRTLHAAAFG</sequence>